<dbReference type="PROSITE" id="PS51186">
    <property type="entry name" value="GNAT"/>
    <property type="match status" value="1"/>
</dbReference>
<dbReference type="Pfam" id="PF00583">
    <property type="entry name" value="Acetyltransf_1"/>
    <property type="match status" value="1"/>
</dbReference>
<dbReference type="EMBL" id="CP039396">
    <property type="protein sequence ID" value="QCD43013.1"/>
    <property type="molecule type" value="Genomic_DNA"/>
</dbReference>
<proteinExistence type="predicted"/>
<dbReference type="AlphaFoldDB" id="A0A4P7W4S3"/>
<feature type="domain" description="N-acetyltransferase" evidence="1">
    <location>
        <begin position="10"/>
        <end position="166"/>
    </location>
</feature>
<gene>
    <name evidence="2" type="ORF">E7747_12385</name>
</gene>
<dbReference type="Gene3D" id="3.40.630.30">
    <property type="match status" value="1"/>
</dbReference>
<evidence type="ECO:0000259" key="1">
    <source>
        <dbReference type="PROSITE" id="PS51186"/>
    </source>
</evidence>
<accession>A0A4P7W4S3</accession>
<evidence type="ECO:0000313" key="2">
    <source>
        <dbReference type="EMBL" id="QCD43013.1"/>
    </source>
</evidence>
<dbReference type="InterPro" id="IPR000182">
    <property type="entry name" value="GNAT_dom"/>
</dbReference>
<dbReference type="KEGG" id="ddb:E7747_12385"/>
<name>A0A4P7W4S3_9BACT</name>
<reference evidence="3" key="1">
    <citation type="submission" date="2019-02" db="EMBL/GenBank/DDBJ databases">
        <title>Isolation and identification of novel species under the genus Muribaculum.</title>
        <authorList>
            <person name="Miyake S."/>
            <person name="Ding Y."/>
            <person name="Low A."/>
            <person name="Soh M."/>
            <person name="Seedorf H."/>
        </authorList>
    </citation>
    <scope>NUCLEOTIDE SEQUENCE [LARGE SCALE GENOMIC DNA]</scope>
    <source>
        <strain evidence="3">H5</strain>
    </source>
</reference>
<dbReference type="Proteomes" id="UP000297149">
    <property type="component" value="Chromosome"/>
</dbReference>
<keyword evidence="2" id="KW-0808">Transferase</keyword>
<sequence length="166" mass="18970">MNIALLSSNYNVRRLNIADVQDIYSLCIRNESYYRYCPPFVTKHSILNDMKALPDGKDISDKYYIGYYNGKELIAVMDLIMSYPKEQNAFIGFFMTSLLIQNTGIGSCIIDELCQYMKKSGITGLRLGWAKGNLHAEHFWHKNGFQETGITYNAGSYTVVLAHRNL</sequence>
<dbReference type="InterPro" id="IPR016181">
    <property type="entry name" value="Acyl_CoA_acyltransferase"/>
</dbReference>
<evidence type="ECO:0000313" key="3">
    <source>
        <dbReference type="Proteomes" id="UP000297149"/>
    </source>
</evidence>
<dbReference type="GO" id="GO:0016747">
    <property type="term" value="F:acyltransferase activity, transferring groups other than amino-acyl groups"/>
    <property type="evidence" value="ECO:0007669"/>
    <property type="project" value="InterPro"/>
</dbReference>
<dbReference type="SUPFAM" id="SSF55729">
    <property type="entry name" value="Acyl-CoA N-acyltransferases (Nat)"/>
    <property type="match status" value="1"/>
</dbReference>
<protein>
    <submittedName>
        <fullName evidence="2">GNAT family N-acetyltransferase</fullName>
    </submittedName>
</protein>
<keyword evidence="3" id="KW-1185">Reference proteome</keyword>
<organism evidence="2 3">
    <name type="scientific">Duncaniella dubosii</name>
    <dbReference type="NCBI Taxonomy" id="2518971"/>
    <lineage>
        <taxon>Bacteria</taxon>
        <taxon>Pseudomonadati</taxon>
        <taxon>Bacteroidota</taxon>
        <taxon>Bacteroidia</taxon>
        <taxon>Bacteroidales</taxon>
        <taxon>Muribaculaceae</taxon>
        <taxon>Duncaniella</taxon>
    </lineage>
</organism>